<keyword evidence="2" id="KW-0418">Kinase</keyword>
<evidence type="ECO:0000259" key="1">
    <source>
        <dbReference type="Pfam" id="PF01869"/>
    </source>
</evidence>
<dbReference type="KEGG" id="acek:FLP30_02235"/>
<organism evidence="2 3">
    <name type="scientific">Acetobacter vaccinii</name>
    <dbReference type="NCBI Taxonomy" id="2592655"/>
    <lineage>
        <taxon>Bacteria</taxon>
        <taxon>Pseudomonadati</taxon>
        <taxon>Pseudomonadota</taxon>
        <taxon>Alphaproteobacteria</taxon>
        <taxon>Acetobacterales</taxon>
        <taxon>Acetobacteraceae</taxon>
        <taxon>Acetobacter</taxon>
    </lineage>
</organism>
<dbReference type="PANTHER" id="PTHR43190:SF3">
    <property type="entry name" value="N-ACETYL-D-GLUCOSAMINE KINASE"/>
    <property type="match status" value="1"/>
</dbReference>
<dbReference type="InterPro" id="IPR002731">
    <property type="entry name" value="ATPase_BadF"/>
</dbReference>
<accession>A0A5C1YMM5</accession>
<reference evidence="2 3" key="1">
    <citation type="submission" date="2019-09" db="EMBL/GenBank/DDBJ databases">
        <title>Genome sequencing of strain KACC 21233.</title>
        <authorList>
            <person name="Heo J."/>
            <person name="Kim S.-J."/>
            <person name="Kim J.-S."/>
            <person name="Hong S.-B."/>
            <person name="Kwon S.-W."/>
        </authorList>
    </citation>
    <scope>NUCLEOTIDE SEQUENCE [LARGE SCALE GENOMIC DNA]</scope>
    <source>
        <strain evidence="2 3">KACC 21233</strain>
    </source>
</reference>
<proteinExistence type="predicted"/>
<dbReference type="InterPro" id="IPR043129">
    <property type="entry name" value="ATPase_NBD"/>
</dbReference>
<evidence type="ECO:0000313" key="2">
    <source>
        <dbReference type="EMBL" id="QEO16715.1"/>
    </source>
</evidence>
<dbReference type="PANTHER" id="PTHR43190">
    <property type="entry name" value="N-ACETYL-D-GLUCOSAMINE KINASE"/>
    <property type="match status" value="1"/>
</dbReference>
<dbReference type="InterPro" id="IPR052519">
    <property type="entry name" value="Euk-type_GlcNAc_Kinase"/>
</dbReference>
<protein>
    <submittedName>
        <fullName evidence="2">N-acetylglucosamine kinase</fullName>
    </submittedName>
</protein>
<dbReference type="GO" id="GO:0016301">
    <property type="term" value="F:kinase activity"/>
    <property type="evidence" value="ECO:0007669"/>
    <property type="project" value="UniProtKB-KW"/>
</dbReference>
<dbReference type="CDD" id="cd24007">
    <property type="entry name" value="ASKHA_NBD_eukNAGK-like"/>
    <property type="match status" value="1"/>
</dbReference>
<dbReference type="Pfam" id="PF01869">
    <property type="entry name" value="BcrAD_BadFG"/>
    <property type="match status" value="1"/>
</dbReference>
<dbReference type="OrthoDB" id="63487at2"/>
<dbReference type="RefSeq" id="WP_149278156.1">
    <property type="nucleotide sequence ID" value="NZ_CP043506.1"/>
</dbReference>
<keyword evidence="3" id="KW-1185">Reference proteome</keyword>
<feature type="domain" description="ATPase BadF/BadG/BcrA/BcrD type" evidence="1">
    <location>
        <begin position="20"/>
        <end position="309"/>
    </location>
</feature>
<dbReference type="SUPFAM" id="SSF53067">
    <property type="entry name" value="Actin-like ATPase domain"/>
    <property type="match status" value="2"/>
</dbReference>
<evidence type="ECO:0000313" key="3">
    <source>
        <dbReference type="Proteomes" id="UP000324536"/>
    </source>
</evidence>
<gene>
    <name evidence="2" type="ORF">FLP30_02235</name>
</gene>
<keyword evidence="2" id="KW-0808">Transferase</keyword>
<dbReference type="Proteomes" id="UP000324536">
    <property type="component" value="Chromosome"/>
</dbReference>
<name>A0A5C1YMM5_9PROT</name>
<sequence length="337" mass="35094">MTKPASTPLSHLHDETILALDGGGTNTRAVLVTRQGHLAGSASGPGCNAFDRPEWAHNLRTLLTSLPHPRLQAATLGIAGYDVECASATAQDDVARAALGPSVALCLENDVQSAHRGAFAGEAGLFVLAGTGSVAMARNSHGQQARVGGWGWLLGDEGSGYWIGREALAQAARFLDNPAVAHAAFYAALLTRLGLPVTGPQAPFALHEWLRTRPHPRSAIGNLAPLIHTMAEEGQPQAMALLQAAGQELAQLARTAAHRCTLPCGPDLIWSHGGSVMHSHFVRNTLANALGAQPRPPVLPPLGGAALLAATLAGWHVDAPWIATLANALHHEKGDTP</sequence>
<dbReference type="AlphaFoldDB" id="A0A5C1YMM5"/>
<dbReference type="Gene3D" id="3.30.420.40">
    <property type="match status" value="2"/>
</dbReference>
<dbReference type="EMBL" id="CP043506">
    <property type="protein sequence ID" value="QEO16715.1"/>
    <property type="molecule type" value="Genomic_DNA"/>
</dbReference>